<feature type="compositionally biased region" description="Low complexity" evidence="2">
    <location>
        <begin position="92"/>
        <end position="111"/>
    </location>
</feature>
<protein>
    <submittedName>
        <fullName evidence="6">Uncharacterized protein</fullName>
    </submittedName>
</protein>
<sequence>MDYSASYQYSYGWGNPSQQQQTTKDQQQYAVYATQMGGGQAMGQQQQQQHDVNKMGHLGSVGNNQNRSLGGYWSSPSQGTQNAGKPQNQPYSFSGFPGPSPFAKSSFPKKGTNWSEKKRMMAKKPYNPNGKTPAMLLHELFKNVLERFDDLTPAKPTAVKMYRCVVTVDGRDFQAEAANKKLAKQKASEVAVQALRPDISITPWEEVKPQVVKQEPPKKKQKMAAEETNVMTKPTQKDVNKISPIESALSLLDLLRKLCADQTIDVQMEHTNITEGDQSKVSPNKHRFRFTLSFPAQDKQYVKEGFGKTSPKDLAIREALKEIFGVSDFDIQRVVKRSLSSKLTQMNPIQVLHHMAAMMNKEVVFEVHEEEKADVKKMPVGATGYYATCIVKEQQNPENQASVKGDVATSKVEAKMMAAKLANVEIFGLDLDNIPERPVIPIPACQKLQILLMKKNRGRLPKISYEDLPAQPDSTNTSPVFRIKCKIHDKEEYFGVGKSKKMAKNDAAHQALKAIFKFDYDESLNNDPSPHYGISKLCYDISEYTKREYFQIFFLLNEKDEKRLLSIGSCPLTILSTDKLESSEGLALIHMQSIVLARRSMIRYFLMELEKLGTERSEESIFQTNSEGVTSLRSGLRVVLYSTFAPDIRFSTPDAQQPSLSIYTAENSIDRVPDDQQTLEDALNSQFLRVHSVADKIFKWCHLGVQGALLSTLIQPIKLSSVYFGSIPNSEDSALRHSFYNRIGAAVSNDVIVESNKIPIQPAASVPHVWTRDIEHLETLNPQTGRTARGAPSRLAKAELFQTYLRKHPENASLTYNEVKAQANNYQQMKQMFYKQIADLGYGQWQQKPAKIGDFKSSAEEI</sequence>
<evidence type="ECO:0000256" key="2">
    <source>
        <dbReference type="SAM" id="MobiDB-lite"/>
    </source>
</evidence>
<dbReference type="SMART" id="SM00358">
    <property type="entry name" value="DSRM"/>
    <property type="match status" value="3"/>
</dbReference>
<evidence type="ECO:0000313" key="6">
    <source>
        <dbReference type="WBParaSite" id="MBELARI_LOCUS11915"/>
    </source>
</evidence>
<dbReference type="CDD" id="cd00048">
    <property type="entry name" value="DSRM_SF"/>
    <property type="match status" value="1"/>
</dbReference>
<dbReference type="PANTHER" id="PTHR10910">
    <property type="entry name" value="EUKARYOTE SPECIFIC DSRNA BINDING PROTEIN"/>
    <property type="match status" value="1"/>
</dbReference>
<dbReference type="PROSITE" id="PS50141">
    <property type="entry name" value="A_DEAMIN_EDITASE"/>
    <property type="match status" value="1"/>
</dbReference>
<keyword evidence="5" id="KW-1185">Reference proteome</keyword>
<evidence type="ECO:0000256" key="1">
    <source>
        <dbReference type="PROSITE-ProRule" id="PRU00266"/>
    </source>
</evidence>
<accession>A0AAF3ED65</accession>
<name>A0AAF3ED65_9BILA</name>
<dbReference type="Proteomes" id="UP000887575">
    <property type="component" value="Unassembled WGS sequence"/>
</dbReference>
<feature type="domain" description="A to I editase" evidence="4">
    <location>
        <begin position="564"/>
        <end position="855"/>
    </location>
</feature>
<dbReference type="Gene3D" id="3.30.160.20">
    <property type="match status" value="3"/>
</dbReference>
<dbReference type="AlphaFoldDB" id="A0AAF3ED65"/>
<evidence type="ECO:0000259" key="4">
    <source>
        <dbReference type="PROSITE" id="PS50141"/>
    </source>
</evidence>
<dbReference type="InterPro" id="IPR014720">
    <property type="entry name" value="dsRBD_dom"/>
</dbReference>
<dbReference type="GO" id="GO:0008251">
    <property type="term" value="F:tRNA-specific adenosine deaminase activity"/>
    <property type="evidence" value="ECO:0007669"/>
    <property type="project" value="TreeGrafter"/>
</dbReference>
<dbReference type="Pfam" id="PF00035">
    <property type="entry name" value="dsrm"/>
    <property type="match status" value="2"/>
</dbReference>
<dbReference type="InterPro" id="IPR002466">
    <property type="entry name" value="A_deamin"/>
</dbReference>
<dbReference type="PANTHER" id="PTHR10910:SF144">
    <property type="entry name" value="A TO I EDITASE DOMAIN-CONTAINING PROTEIN-RELATED"/>
    <property type="match status" value="1"/>
</dbReference>
<keyword evidence="1" id="KW-0694">RNA-binding</keyword>
<reference evidence="6" key="1">
    <citation type="submission" date="2024-02" db="UniProtKB">
        <authorList>
            <consortium name="WormBaseParasite"/>
        </authorList>
    </citation>
    <scope>IDENTIFICATION</scope>
</reference>
<dbReference type="GO" id="GO:0006382">
    <property type="term" value="P:adenosine to inosine editing"/>
    <property type="evidence" value="ECO:0007669"/>
    <property type="project" value="TreeGrafter"/>
</dbReference>
<dbReference type="SMART" id="SM00552">
    <property type="entry name" value="ADEAMc"/>
    <property type="match status" value="1"/>
</dbReference>
<feature type="domain" description="DRBM" evidence="3">
    <location>
        <begin position="132"/>
        <end position="197"/>
    </location>
</feature>
<evidence type="ECO:0000259" key="3">
    <source>
        <dbReference type="PROSITE" id="PS50137"/>
    </source>
</evidence>
<feature type="region of interest" description="Disordered" evidence="2">
    <location>
        <begin position="56"/>
        <end position="117"/>
    </location>
</feature>
<feature type="domain" description="DRBM" evidence="3">
    <location>
        <begin position="464"/>
        <end position="517"/>
    </location>
</feature>
<dbReference type="GO" id="GO:0003725">
    <property type="term" value="F:double-stranded RNA binding"/>
    <property type="evidence" value="ECO:0007669"/>
    <property type="project" value="TreeGrafter"/>
</dbReference>
<evidence type="ECO:0000313" key="5">
    <source>
        <dbReference type="Proteomes" id="UP000887575"/>
    </source>
</evidence>
<organism evidence="5 6">
    <name type="scientific">Mesorhabditis belari</name>
    <dbReference type="NCBI Taxonomy" id="2138241"/>
    <lineage>
        <taxon>Eukaryota</taxon>
        <taxon>Metazoa</taxon>
        <taxon>Ecdysozoa</taxon>
        <taxon>Nematoda</taxon>
        <taxon>Chromadorea</taxon>
        <taxon>Rhabditida</taxon>
        <taxon>Rhabditina</taxon>
        <taxon>Rhabditomorpha</taxon>
        <taxon>Rhabditoidea</taxon>
        <taxon>Rhabditidae</taxon>
        <taxon>Mesorhabditinae</taxon>
        <taxon>Mesorhabditis</taxon>
    </lineage>
</organism>
<dbReference type="GO" id="GO:0006396">
    <property type="term" value="P:RNA processing"/>
    <property type="evidence" value="ECO:0007669"/>
    <property type="project" value="InterPro"/>
</dbReference>
<dbReference type="SUPFAM" id="SSF54768">
    <property type="entry name" value="dsRNA-binding domain-like"/>
    <property type="match status" value="3"/>
</dbReference>
<proteinExistence type="predicted"/>
<feature type="compositionally biased region" description="Polar residues" evidence="2">
    <location>
        <begin position="61"/>
        <end position="91"/>
    </location>
</feature>
<dbReference type="GO" id="GO:0005737">
    <property type="term" value="C:cytoplasm"/>
    <property type="evidence" value="ECO:0007669"/>
    <property type="project" value="TreeGrafter"/>
</dbReference>
<dbReference type="GO" id="GO:0003726">
    <property type="term" value="F:double-stranded RNA adenosine deaminase activity"/>
    <property type="evidence" value="ECO:0007669"/>
    <property type="project" value="TreeGrafter"/>
</dbReference>
<dbReference type="Pfam" id="PF02137">
    <property type="entry name" value="A_deamin"/>
    <property type="match status" value="1"/>
</dbReference>
<dbReference type="WBParaSite" id="MBELARI_LOCUS11915">
    <property type="protein sequence ID" value="MBELARI_LOCUS11915"/>
    <property type="gene ID" value="MBELARI_LOCUS11915"/>
</dbReference>
<dbReference type="GO" id="GO:0005730">
    <property type="term" value="C:nucleolus"/>
    <property type="evidence" value="ECO:0007669"/>
    <property type="project" value="TreeGrafter"/>
</dbReference>
<dbReference type="PROSITE" id="PS50137">
    <property type="entry name" value="DS_RBD"/>
    <property type="match status" value="2"/>
</dbReference>